<dbReference type="PANTHER" id="PTHR24339:SF67">
    <property type="entry name" value="GNOT1 HOMEODOMAIN PROTEIN-RELATED"/>
    <property type="match status" value="1"/>
</dbReference>
<feature type="DNA-binding region" description="Homeobox" evidence="5">
    <location>
        <begin position="5"/>
        <end position="64"/>
    </location>
</feature>
<feature type="domain" description="Homeobox" evidence="8">
    <location>
        <begin position="3"/>
        <end position="63"/>
    </location>
</feature>
<dbReference type="GO" id="GO:0000978">
    <property type="term" value="F:RNA polymerase II cis-regulatory region sequence-specific DNA binding"/>
    <property type="evidence" value="ECO:0007669"/>
    <property type="project" value="TreeGrafter"/>
</dbReference>
<accession>A0A553PH72</accession>
<dbReference type="Pfam" id="PF00046">
    <property type="entry name" value="Homeodomain"/>
    <property type="match status" value="1"/>
</dbReference>
<evidence type="ECO:0000313" key="9">
    <source>
        <dbReference type="EMBL" id="TRY77032.1"/>
    </source>
</evidence>
<dbReference type="InterPro" id="IPR001356">
    <property type="entry name" value="HD"/>
</dbReference>
<evidence type="ECO:0000256" key="3">
    <source>
        <dbReference type="ARBA" id="ARBA00023155"/>
    </source>
</evidence>
<dbReference type="SUPFAM" id="SSF46689">
    <property type="entry name" value="Homeodomain-like"/>
    <property type="match status" value="1"/>
</dbReference>
<dbReference type="PANTHER" id="PTHR24339">
    <property type="entry name" value="HOMEOBOX PROTEIN EMX-RELATED"/>
    <property type="match status" value="1"/>
</dbReference>
<dbReference type="GO" id="GO:0000981">
    <property type="term" value="F:DNA-binding transcription factor activity, RNA polymerase II-specific"/>
    <property type="evidence" value="ECO:0007669"/>
    <property type="project" value="InterPro"/>
</dbReference>
<dbReference type="InterPro" id="IPR009057">
    <property type="entry name" value="Homeodomain-like_sf"/>
</dbReference>
<reference evidence="9 10" key="1">
    <citation type="journal article" date="2018" name="Nat. Ecol. Evol.">
        <title>Genomic signatures of mitonuclear coevolution across populations of Tigriopus californicus.</title>
        <authorList>
            <person name="Barreto F.S."/>
            <person name="Watson E.T."/>
            <person name="Lima T.G."/>
            <person name="Willett C.S."/>
            <person name="Edmands S."/>
            <person name="Li W."/>
            <person name="Burton R.S."/>
        </authorList>
    </citation>
    <scope>NUCLEOTIDE SEQUENCE [LARGE SCALE GENOMIC DNA]</scope>
    <source>
        <strain evidence="9 10">San Diego</strain>
    </source>
</reference>
<dbReference type="Gene3D" id="1.10.10.60">
    <property type="entry name" value="Homeodomain-like"/>
    <property type="match status" value="1"/>
</dbReference>
<dbReference type="InterPro" id="IPR020479">
    <property type="entry name" value="HD_metazoa"/>
</dbReference>
<dbReference type="AlphaFoldDB" id="A0A553PH72"/>
<evidence type="ECO:0000259" key="8">
    <source>
        <dbReference type="PROSITE" id="PS50071"/>
    </source>
</evidence>
<dbReference type="InterPro" id="IPR017970">
    <property type="entry name" value="Homeobox_CS"/>
</dbReference>
<evidence type="ECO:0000256" key="6">
    <source>
        <dbReference type="RuleBase" id="RU000682"/>
    </source>
</evidence>
<dbReference type="GO" id="GO:0007417">
    <property type="term" value="P:central nervous system development"/>
    <property type="evidence" value="ECO:0007669"/>
    <property type="project" value="TreeGrafter"/>
</dbReference>
<evidence type="ECO:0000256" key="1">
    <source>
        <dbReference type="ARBA" id="ARBA00004123"/>
    </source>
</evidence>
<keyword evidence="4 5" id="KW-0539">Nucleus</keyword>
<dbReference type="EMBL" id="VCGU01000004">
    <property type="protein sequence ID" value="TRY77032.1"/>
    <property type="molecule type" value="Genomic_DNA"/>
</dbReference>
<dbReference type="OrthoDB" id="6159439at2759"/>
<evidence type="ECO:0000256" key="4">
    <source>
        <dbReference type="ARBA" id="ARBA00023242"/>
    </source>
</evidence>
<dbReference type="SMART" id="SM00389">
    <property type="entry name" value="HOX"/>
    <property type="match status" value="1"/>
</dbReference>
<dbReference type="CDD" id="cd00086">
    <property type="entry name" value="homeodomain"/>
    <property type="match status" value="1"/>
</dbReference>
<dbReference type="PRINTS" id="PR00024">
    <property type="entry name" value="HOMEOBOX"/>
</dbReference>
<dbReference type="STRING" id="6832.A0A553PH72"/>
<dbReference type="GO" id="GO:0005634">
    <property type="term" value="C:nucleus"/>
    <property type="evidence" value="ECO:0007669"/>
    <property type="project" value="UniProtKB-SubCell"/>
</dbReference>
<protein>
    <recommendedName>
        <fullName evidence="8">Homeobox domain-containing protein</fullName>
    </recommendedName>
</protein>
<name>A0A553PH72_TIGCA</name>
<dbReference type="Proteomes" id="UP000318571">
    <property type="component" value="Chromosome 5"/>
</dbReference>
<dbReference type="InterPro" id="IPR050877">
    <property type="entry name" value="EMX-VAX-Noto_Homeobox_TFs"/>
</dbReference>
<dbReference type="GO" id="GO:0030182">
    <property type="term" value="P:neuron differentiation"/>
    <property type="evidence" value="ECO:0007669"/>
    <property type="project" value="TreeGrafter"/>
</dbReference>
<evidence type="ECO:0000313" key="10">
    <source>
        <dbReference type="Proteomes" id="UP000318571"/>
    </source>
</evidence>
<comment type="subcellular location">
    <subcellularLocation>
        <location evidence="1 5 6">Nucleus</location>
    </subcellularLocation>
</comment>
<feature type="region of interest" description="Disordered" evidence="7">
    <location>
        <begin position="64"/>
        <end position="91"/>
    </location>
</feature>
<keyword evidence="10" id="KW-1185">Reference proteome</keyword>
<organism evidence="9 10">
    <name type="scientific">Tigriopus californicus</name>
    <name type="common">Marine copepod</name>
    <dbReference type="NCBI Taxonomy" id="6832"/>
    <lineage>
        <taxon>Eukaryota</taxon>
        <taxon>Metazoa</taxon>
        <taxon>Ecdysozoa</taxon>
        <taxon>Arthropoda</taxon>
        <taxon>Crustacea</taxon>
        <taxon>Multicrustacea</taxon>
        <taxon>Hexanauplia</taxon>
        <taxon>Copepoda</taxon>
        <taxon>Harpacticoida</taxon>
        <taxon>Harpacticidae</taxon>
        <taxon>Tigriopus</taxon>
    </lineage>
</organism>
<evidence type="ECO:0000256" key="7">
    <source>
        <dbReference type="SAM" id="MobiDB-lite"/>
    </source>
</evidence>
<dbReference type="OMA" id="CRTIFAP"/>
<evidence type="ECO:0000256" key="5">
    <source>
        <dbReference type="PROSITE-ProRule" id="PRU00108"/>
    </source>
</evidence>
<dbReference type="PROSITE" id="PS50071">
    <property type="entry name" value="HOMEOBOX_2"/>
    <property type="match status" value="1"/>
</dbReference>
<dbReference type="PROSITE" id="PS00027">
    <property type="entry name" value="HOMEOBOX_1"/>
    <property type="match status" value="1"/>
</dbReference>
<gene>
    <name evidence="9" type="ORF">TCAL_15932</name>
</gene>
<proteinExistence type="predicted"/>
<sequence>MSKETKRNRTIFTAPQIDVLESYFAKQQYIVGPERQQLASQLHLTELQVKVWFQNRRIKWRKENQKTEQNRLSDVGLSQDQKPEFQFDAGS</sequence>
<comment type="caution">
    <text evidence="9">The sequence shown here is derived from an EMBL/GenBank/DDBJ whole genome shotgun (WGS) entry which is preliminary data.</text>
</comment>
<evidence type="ECO:0000256" key="2">
    <source>
        <dbReference type="ARBA" id="ARBA00023125"/>
    </source>
</evidence>
<keyword evidence="2 5" id="KW-0238">DNA-binding</keyword>
<keyword evidence="3 5" id="KW-0371">Homeobox</keyword>